<dbReference type="PANTHER" id="PTHR33295:SF20">
    <property type="entry name" value="ATPASE"/>
    <property type="match status" value="1"/>
</dbReference>
<dbReference type="Proteomes" id="UP001595987">
    <property type="component" value="Unassembled WGS sequence"/>
</dbReference>
<evidence type="ECO:0000259" key="2">
    <source>
        <dbReference type="Pfam" id="PF13635"/>
    </source>
</evidence>
<dbReference type="EMBL" id="JBHSGD010000005">
    <property type="protein sequence ID" value="MFC4652235.1"/>
    <property type="molecule type" value="Genomic_DNA"/>
</dbReference>
<dbReference type="InterPro" id="IPR025420">
    <property type="entry name" value="DUF4143"/>
</dbReference>
<accession>A0ABV9JFG4</accession>
<dbReference type="Pfam" id="PF13635">
    <property type="entry name" value="DUF4143"/>
    <property type="match status" value="1"/>
</dbReference>
<dbReference type="GO" id="GO:0005524">
    <property type="term" value="F:ATP binding"/>
    <property type="evidence" value="ECO:0007669"/>
    <property type="project" value="UniProtKB-KW"/>
</dbReference>
<dbReference type="SUPFAM" id="SSF52540">
    <property type="entry name" value="P-loop containing nucleoside triphosphate hydrolases"/>
    <property type="match status" value="1"/>
</dbReference>
<organism evidence="3 4">
    <name type="scientific">Lactococcus nasutitermitis</name>
    <dbReference type="NCBI Taxonomy" id="1652957"/>
    <lineage>
        <taxon>Bacteria</taxon>
        <taxon>Bacillati</taxon>
        <taxon>Bacillota</taxon>
        <taxon>Bacilli</taxon>
        <taxon>Lactobacillales</taxon>
        <taxon>Streptococcaceae</taxon>
        <taxon>Lactococcus</taxon>
    </lineage>
</organism>
<gene>
    <name evidence="3" type="ORF">ACFO26_04875</name>
</gene>
<evidence type="ECO:0000313" key="4">
    <source>
        <dbReference type="Proteomes" id="UP001595987"/>
    </source>
</evidence>
<dbReference type="InterPro" id="IPR027417">
    <property type="entry name" value="P-loop_NTPase"/>
</dbReference>
<keyword evidence="3" id="KW-0547">Nucleotide-binding</keyword>
<protein>
    <submittedName>
        <fullName evidence="3">ATP-binding protein</fullName>
    </submittedName>
</protein>
<evidence type="ECO:0000259" key="1">
    <source>
        <dbReference type="Pfam" id="PF13173"/>
    </source>
</evidence>
<evidence type="ECO:0000313" key="3">
    <source>
        <dbReference type="EMBL" id="MFC4652235.1"/>
    </source>
</evidence>
<feature type="domain" description="AAA" evidence="1">
    <location>
        <begin position="19"/>
        <end position="148"/>
    </location>
</feature>
<name>A0ABV9JFG4_9LACT</name>
<feature type="domain" description="DUF4143" evidence="2">
    <location>
        <begin position="195"/>
        <end position="339"/>
    </location>
</feature>
<dbReference type="RefSeq" id="WP_213535263.1">
    <property type="nucleotide sequence ID" value="NZ_BOVQ01000004.1"/>
</dbReference>
<dbReference type="Pfam" id="PF13173">
    <property type="entry name" value="AAA_14"/>
    <property type="match status" value="1"/>
</dbReference>
<keyword evidence="4" id="KW-1185">Reference proteome</keyword>
<proteinExistence type="predicted"/>
<comment type="caution">
    <text evidence="3">The sequence shown here is derived from an EMBL/GenBank/DDBJ whole genome shotgun (WGS) entry which is preliminary data.</text>
</comment>
<dbReference type="PANTHER" id="PTHR33295">
    <property type="entry name" value="ATPASE"/>
    <property type="match status" value="1"/>
</dbReference>
<dbReference type="InterPro" id="IPR041682">
    <property type="entry name" value="AAA_14"/>
</dbReference>
<keyword evidence="3" id="KW-0067">ATP-binding</keyword>
<reference evidence="4" key="1">
    <citation type="journal article" date="2019" name="Int. J. Syst. Evol. Microbiol.">
        <title>The Global Catalogue of Microorganisms (GCM) 10K type strain sequencing project: providing services to taxonomists for standard genome sequencing and annotation.</title>
        <authorList>
            <consortium name="The Broad Institute Genomics Platform"/>
            <consortium name="The Broad Institute Genome Sequencing Center for Infectious Disease"/>
            <person name="Wu L."/>
            <person name="Ma J."/>
        </authorList>
    </citation>
    <scope>NUCLEOTIDE SEQUENCE [LARGE SCALE GENOMIC DNA]</scope>
    <source>
        <strain evidence="4">CCUG 63287</strain>
    </source>
</reference>
<sequence length="399" mass="47450">MIERKQYTDWLLHHRDDQLIKVITGVRRSGKSTLFTLYQEILKKEGVQENQIIHLNFEDLRYYELRDFLRLNEYILERTNEKQNYYLFFDEIQNVTKFEEVVNSLNLQENIDIYVTGSNAFFMSGEFATLLTGRHADLEVLPLSFKEFQSQYSYLSLSDVYERYKHTAFPRLVSEESVQERNDYIRSTYNDIVLKDIVQRYKITEQDILERVLQFIASSVGSEVSINRINNFLKDEKVAKSNNTIERFVDAFVNGLIIYKVPRYNIKGRQLLQRLEKYYLVDLGFRELLLPLAGGDEGHILENIIYLELRRRYVNVYVGKNDKTEVDFVCIDHENHPVYYQVALQTLDEKVLERELRSLNEIDDMYPKYLLTLDIINKNANFNGIIKKNALDWLLEDEE</sequence>